<evidence type="ECO:0000256" key="1">
    <source>
        <dbReference type="ARBA" id="ARBA00001561"/>
    </source>
</evidence>
<evidence type="ECO:0000256" key="2">
    <source>
        <dbReference type="ARBA" id="ARBA00011901"/>
    </source>
</evidence>
<keyword evidence="7" id="KW-1133">Transmembrane helix</keyword>
<feature type="domain" description="N-acetylmuramoyl-L-alanine amidase" evidence="8">
    <location>
        <begin position="265"/>
        <end position="403"/>
    </location>
</feature>
<accession>A0A1H1GMY1</accession>
<evidence type="ECO:0000259" key="8">
    <source>
        <dbReference type="SMART" id="SM00644"/>
    </source>
</evidence>
<keyword evidence="7" id="KW-0812">Transmembrane</keyword>
<dbReference type="SUPFAM" id="SSF55846">
    <property type="entry name" value="N-acetylmuramoyl-L-alanine amidase-like"/>
    <property type="match status" value="1"/>
</dbReference>
<dbReference type="GO" id="GO:0008745">
    <property type="term" value="F:N-acetylmuramoyl-L-alanine amidase activity"/>
    <property type="evidence" value="ECO:0007669"/>
    <property type="project" value="UniProtKB-EC"/>
</dbReference>
<dbReference type="FunFam" id="3.40.80.10:FF:000006">
    <property type="entry name" value="N-acetylmuramoyl-L-alanine amidase"/>
    <property type="match status" value="1"/>
</dbReference>
<evidence type="ECO:0000256" key="5">
    <source>
        <dbReference type="ARBA" id="ARBA00030881"/>
    </source>
</evidence>
<evidence type="ECO:0000313" key="10">
    <source>
        <dbReference type="Proteomes" id="UP000199444"/>
    </source>
</evidence>
<dbReference type="GO" id="GO:0009253">
    <property type="term" value="P:peptidoglycan catabolic process"/>
    <property type="evidence" value="ECO:0007669"/>
    <property type="project" value="InterPro"/>
</dbReference>
<comment type="catalytic activity">
    <reaction evidence="1">
        <text>Hydrolyzes the link between N-acetylmuramoyl residues and L-amino acid residues in certain cell-wall glycopeptides.</text>
        <dbReference type="EC" id="3.5.1.28"/>
    </reaction>
</comment>
<evidence type="ECO:0000256" key="6">
    <source>
        <dbReference type="ARBA" id="ARBA00032390"/>
    </source>
</evidence>
<dbReference type="GO" id="GO:0071555">
    <property type="term" value="P:cell wall organization"/>
    <property type="evidence" value="ECO:0007669"/>
    <property type="project" value="UniProtKB-KW"/>
</dbReference>
<feature type="transmembrane region" description="Helical" evidence="7">
    <location>
        <begin position="7"/>
        <end position="29"/>
    </location>
</feature>
<dbReference type="STRING" id="553311.SAMN05216231_3764"/>
<dbReference type="EC" id="3.5.1.28" evidence="2"/>
<dbReference type="Gene3D" id="3.40.80.10">
    <property type="entry name" value="Peptidoglycan recognition protein-like"/>
    <property type="match status" value="1"/>
</dbReference>
<evidence type="ECO:0000313" key="9">
    <source>
        <dbReference type="EMBL" id="SDR14443.1"/>
    </source>
</evidence>
<protein>
    <recommendedName>
        <fullName evidence="2">N-acetylmuramoyl-L-alanine amidase</fullName>
        <ecNumber evidence="2">3.5.1.28</ecNumber>
    </recommendedName>
    <alternativeName>
        <fullName evidence="6">Autolysin</fullName>
    </alternativeName>
    <alternativeName>
        <fullName evidence="5">Cell wall hydrolase</fullName>
    </alternativeName>
</protein>
<proteinExistence type="predicted"/>
<dbReference type="InterPro" id="IPR051206">
    <property type="entry name" value="NAMLAA_amidase_2"/>
</dbReference>
<sequence length="635" mass="70813">MTFESRIFLKLSFAIVLGLSLLFVLLGFFNLDEERETVAATVDSVDLQEVFEKAAKEFGVPQSVLMAVSYNQSRWDHHEGHSEVGGYSLMNLVHIDGNQDASGKNEEQIEASTDDNDSVNTLDKAAQLLNVDLEVLKNDPEQNIRGGAALLAMYAKETVGETPSDLSDWYGAVVKYSGSDIKTVAQGFADDVYNTLQEGAERVTINGHEVKLKAKNVEPNKDTAKNIPLRNAKKTGADCPNGLECTFIPALYEQFSSSPGSYGNYDIANRPDDGLDIRYIIIHDIEGTAESAINHFRNRSYVSAHYVLDSETGAITQMLRNEDAGWHAGNWYFNAHSIGLELEGFAVEGTDWYSEQMYRSSAKLVKYLAEKYDIPLNRQHIIGHDEVPGLTQARQGAMHWDPGAYWNWSHFFNLLGEPVNPSNGNKDSDIITINPNYNTNKPTFTYGSEVLEPQSSSFIHLYTEPSFEAPLITDPLLSNSGTNRINDWGNKAAIGQNYYKVDEEGDWTAVYYGGQKAWFFNPNNKNVSPGNGIVIKPKEGMGSIPVYGAAYPEVAAYDETGIEEWAQGNTETLYQISEGQFYIATGPFQSTYYHAKYFNDPKTNQVVIGEEEYYQISFNHRLGFVKKSDVEVVNP</sequence>
<dbReference type="EMBL" id="FNKD01000006">
    <property type="protein sequence ID" value="SDR14443.1"/>
    <property type="molecule type" value="Genomic_DNA"/>
</dbReference>
<reference evidence="9 10" key="1">
    <citation type="submission" date="2016-10" db="EMBL/GenBank/DDBJ databases">
        <authorList>
            <person name="de Groot N.N."/>
        </authorList>
    </citation>
    <scope>NUCLEOTIDE SEQUENCE [LARGE SCALE GENOMIC DNA]</scope>
    <source>
        <strain evidence="9 10">CGMCC 1.10449</strain>
    </source>
</reference>
<keyword evidence="10" id="KW-1185">Reference proteome</keyword>
<dbReference type="SMART" id="SM00644">
    <property type="entry name" value="Ami_2"/>
    <property type="match status" value="1"/>
</dbReference>
<keyword evidence="3" id="KW-0378">Hydrolase</keyword>
<keyword evidence="7" id="KW-0472">Membrane</keyword>
<dbReference type="AlphaFoldDB" id="A0A1H1GMY1"/>
<dbReference type="RefSeq" id="WP_092494472.1">
    <property type="nucleotide sequence ID" value="NZ_FNKD01000006.1"/>
</dbReference>
<dbReference type="GO" id="GO:0009254">
    <property type="term" value="P:peptidoglycan turnover"/>
    <property type="evidence" value="ECO:0007669"/>
    <property type="project" value="TreeGrafter"/>
</dbReference>
<gene>
    <name evidence="9" type="ORF">SAMN05216231_3764</name>
</gene>
<evidence type="ECO:0000256" key="7">
    <source>
        <dbReference type="SAM" id="Phobius"/>
    </source>
</evidence>
<dbReference type="CDD" id="cd06583">
    <property type="entry name" value="PGRP"/>
    <property type="match status" value="1"/>
</dbReference>
<keyword evidence="4" id="KW-0961">Cell wall biogenesis/degradation</keyword>
<dbReference type="InterPro" id="IPR002502">
    <property type="entry name" value="Amidase_domain"/>
</dbReference>
<name>A0A1H1GMY1_9BACI</name>
<dbReference type="InterPro" id="IPR036505">
    <property type="entry name" value="Amidase/PGRP_sf"/>
</dbReference>
<evidence type="ECO:0000256" key="3">
    <source>
        <dbReference type="ARBA" id="ARBA00022801"/>
    </source>
</evidence>
<dbReference type="PANTHER" id="PTHR30417">
    <property type="entry name" value="N-ACETYLMURAMOYL-L-ALANINE AMIDASE AMID"/>
    <property type="match status" value="1"/>
</dbReference>
<evidence type="ECO:0000256" key="4">
    <source>
        <dbReference type="ARBA" id="ARBA00023316"/>
    </source>
</evidence>
<dbReference type="Gene3D" id="1.10.530.10">
    <property type="match status" value="1"/>
</dbReference>
<dbReference type="PANTHER" id="PTHR30417:SF1">
    <property type="entry name" value="N-ACETYLMURAMOYL-L-ALANINE AMIDASE AMID"/>
    <property type="match status" value="1"/>
</dbReference>
<dbReference type="Proteomes" id="UP000199444">
    <property type="component" value="Unassembled WGS sequence"/>
</dbReference>
<organism evidence="9 10">
    <name type="scientific">Virgibacillus salinus</name>
    <dbReference type="NCBI Taxonomy" id="553311"/>
    <lineage>
        <taxon>Bacteria</taxon>
        <taxon>Bacillati</taxon>
        <taxon>Bacillota</taxon>
        <taxon>Bacilli</taxon>
        <taxon>Bacillales</taxon>
        <taxon>Bacillaceae</taxon>
        <taxon>Virgibacillus</taxon>
    </lineage>
</organism>
<dbReference type="Pfam" id="PF01510">
    <property type="entry name" value="Amidase_2"/>
    <property type="match status" value="1"/>
</dbReference>